<proteinExistence type="predicted"/>
<keyword evidence="1" id="KW-0812">Transmembrane</keyword>
<dbReference type="PANTHER" id="PTHR14969">
    <property type="entry name" value="SPHINGOSINE-1-PHOSPHATE PHOSPHOHYDROLASE"/>
    <property type="match status" value="1"/>
</dbReference>
<keyword evidence="5" id="KW-1185">Reference proteome</keyword>
<dbReference type="AlphaFoldDB" id="A0A316ASM6"/>
<dbReference type="SUPFAM" id="SSF48317">
    <property type="entry name" value="Acid phosphatase/Vanadium-dependent haloperoxidase"/>
    <property type="match status" value="1"/>
</dbReference>
<feature type="domain" description="Phosphatidic acid phosphatase type 2/haloperoxidase" evidence="3">
    <location>
        <begin position="109"/>
        <end position="210"/>
    </location>
</feature>
<organism evidence="4 5">
    <name type="scientific">Dyadobacter jejuensis</name>
    <dbReference type="NCBI Taxonomy" id="1082580"/>
    <lineage>
        <taxon>Bacteria</taxon>
        <taxon>Pseudomonadati</taxon>
        <taxon>Bacteroidota</taxon>
        <taxon>Cytophagia</taxon>
        <taxon>Cytophagales</taxon>
        <taxon>Spirosomataceae</taxon>
        <taxon>Dyadobacter</taxon>
    </lineage>
</organism>
<dbReference type="Gene3D" id="1.20.144.10">
    <property type="entry name" value="Phosphatidic acid phosphatase type 2/haloperoxidase"/>
    <property type="match status" value="1"/>
</dbReference>
<evidence type="ECO:0000313" key="5">
    <source>
        <dbReference type="Proteomes" id="UP000245880"/>
    </source>
</evidence>
<protein>
    <submittedName>
        <fullName evidence="4">PAP2 superfamily protein</fullName>
    </submittedName>
</protein>
<evidence type="ECO:0000313" key="4">
    <source>
        <dbReference type="EMBL" id="PWJ59830.1"/>
    </source>
</evidence>
<dbReference type="RefSeq" id="WP_229203133.1">
    <property type="nucleotide sequence ID" value="NZ_QGDT01000001.1"/>
</dbReference>
<feature type="signal peptide" evidence="2">
    <location>
        <begin position="1"/>
        <end position="29"/>
    </location>
</feature>
<feature type="transmembrane region" description="Helical" evidence="1">
    <location>
        <begin position="195"/>
        <end position="216"/>
    </location>
</feature>
<gene>
    <name evidence="4" type="ORF">CLV98_1014</name>
</gene>
<dbReference type="Proteomes" id="UP000245880">
    <property type="component" value="Unassembled WGS sequence"/>
</dbReference>
<keyword evidence="1" id="KW-0472">Membrane</keyword>
<evidence type="ECO:0000259" key="3">
    <source>
        <dbReference type="SMART" id="SM00014"/>
    </source>
</evidence>
<dbReference type="Pfam" id="PF01569">
    <property type="entry name" value="PAP2"/>
    <property type="match status" value="1"/>
</dbReference>
<dbReference type="InterPro" id="IPR036938">
    <property type="entry name" value="PAP2/HPO_sf"/>
</dbReference>
<accession>A0A316ASM6</accession>
<reference evidence="4 5" key="1">
    <citation type="submission" date="2018-03" db="EMBL/GenBank/DDBJ databases">
        <title>Genomic Encyclopedia of Archaeal and Bacterial Type Strains, Phase II (KMG-II): from individual species to whole genera.</title>
        <authorList>
            <person name="Goeker M."/>
        </authorList>
    </citation>
    <scope>NUCLEOTIDE SEQUENCE [LARGE SCALE GENOMIC DNA]</scope>
    <source>
        <strain evidence="4 5">DSM 100346</strain>
    </source>
</reference>
<keyword evidence="2" id="KW-0732">Signal</keyword>
<evidence type="ECO:0000256" key="1">
    <source>
        <dbReference type="SAM" id="Phobius"/>
    </source>
</evidence>
<feature type="chain" id="PRO_5016284689" evidence="2">
    <location>
        <begin position="30"/>
        <end position="226"/>
    </location>
</feature>
<name>A0A316ASM6_9BACT</name>
<dbReference type="CDD" id="cd03394">
    <property type="entry name" value="PAP2_like_5"/>
    <property type="match status" value="1"/>
</dbReference>
<comment type="caution">
    <text evidence="4">The sequence shown here is derived from an EMBL/GenBank/DDBJ whole genome shotgun (WGS) entry which is preliminary data.</text>
</comment>
<evidence type="ECO:0000256" key="2">
    <source>
        <dbReference type="SAM" id="SignalP"/>
    </source>
</evidence>
<dbReference type="PANTHER" id="PTHR14969:SF13">
    <property type="entry name" value="AT30094P"/>
    <property type="match status" value="1"/>
</dbReference>
<sequence length="226" mass="24646">MPLIYQQTCALWRMLVLCLLATQLSFAQAPGDSTLWVVKPMDVIPPATLTLAGLLTKGKVSSRLNDGVYRQYPHFHTTADEYLTWAPGMVSLGLAASGVKGRHKLGDQLILAILSNVIAQGATQSLKRLVTEQRPNGADYQSFPSGHTTTAFANATILHQEYGQQSVLYSLGGYGTATAVGAMRIMNHHHWLSDVLVGAGIGIAATKVVYISYPWLQKKVRQIRKK</sequence>
<dbReference type="EMBL" id="QGDT01000001">
    <property type="protein sequence ID" value="PWJ59830.1"/>
    <property type="molecule type" value="Genomic_DNA"/>
</dbReference>
<dbReference type="SMART" id="SM00014">
    <property type="entry name" value="acidPPc"/>
    <property type="match status" value="1"/>
</dbReference>
<dbReference type="InterPro" id="IPR000326">
    <property type="entry name" value="PAP2/HPO"/>
</dbReference>
<keyword evidence="1" id="KW-1133">Transmembrane helix</keyword>